<dbReference type="HOGENOM" id="CLU_007207_0_2_1"/>
<dbReference type="VEuPathDB" id="FungiDB:SCHCODRAFT_02634531"/>
<feature type="domain" description="Alcohol dehydrogenase iron-type/glycerol dehydrogenase GldA" evidence="2">
    <location>
        <begin position="17"/>
        <end position="170"/>
    </location>
</feature>
<dbReference type="CDD" id="cd08192">
    <property type="entry name" value="MAR-like"/>
    <property type="match status" value="1"/>
</dbReference>
<evidence type="ECO:0000256" key="1">
    <source>
        <dbReference type="ARBA" id="ARBA00023002"/>
    </source>
</evidence>
<evidence type="ECO:0000259" key="3">
    <source>
        <dbReference type="Pfam" id="PF25137"/>
    </source>
</evidence>
<proteinExistence type="predicted"/>
<dbReference type="OMA" id="MNGFDKG"/>
<accession>D8QC50</accession>
<dbReference type="Pfam" id="PF25137">
    <property type="entry name" value="ADH_Fe_C"/>
    <property type="match status" value="1"/>
</dbReference>
<reference evidence="4 5" key="1">
    <citation type="journal article" date="2010" name="Nat. Biotechnol.">
        <title>Genome sequence of the model mushroom Schizophyllum commune.</title>
        <authorList>
            <person name="Ohm R.A."/>
            <person name="de Jong J.F."/>
            <person name="Lugones L.G."/>
            <person name="Aerts A."/>
            <person name="Kothe E."/>
            <person name="Stajich J.E."/>
            <person name="de Vries R.P."/>
            <person name="Record E."/>
            <person name="Levasseur A."/>
            <person name="Baker S.E."/>
            <person name="Bartholomew K.A."/>
            <person name="Coutinho P.M."/>
            <person name="Erdmann S."/>
            <person name="Fowler T.J."/>
            <person name="Gathman A.C."/>
            <person name="Lombard V."/>
            <person name="Henrissat B."/>
            <person name="Knabe N."/>
            <person name="Kuees U."/>
            <person name="Lilly W.W."/>
            <person name="Lindquist E."/>
            <person name="Lucas S."/>
            <person name="Magnuson J.K."/>
            <person name="Piumi F."/>
            <person name="Raudaskoski M."/>
            <person name="Salamov A."/>
            <person name="Schmutz J."/>
            <person name="Schwarze F.W.M.R."/>
            <person name="vanKuyk P.A."/>
            <person name="Horton J.S."/>
            <person name="Grigoriev I.V."/>
            <person name="Woesten H.A.B."/>
        </authorList>
    </citation>
    <scope>NUCLEOTIDE SEQUENCE [LARGE SCALE GENOMIC DNA]</scope>
    <source>
        <strain evidence="5">H4-8 / FGSC 9210</strain>
    </source>
</reference>
<dbReference type="PANTHER" id="PTHR11496">
    <property type="entry name" value="ALCOHOL DEHYDROGENASE"/>
    <property type="match status" value="1"/>
</dbReference>
<dbReference type="GO" id="GO:0004022">
    <property type="term" value="F:alcohol dehydrogenase (NAD+) activity"/>
    <property type="evidence" value="ECO:0007669"/>
    <property type="project" value="TreeGrafter"/>
</dbReference>
<organism evidence="5">
    <name type="scientific">Schizophyllum commune (strain H4-8 / FGSC 9210)</name>
    <name type="common">Split gill fungus</name>
    <dbReference type="NCBI Taxonomy" id="578458"/>
    <lineage>
        <taxon>Eukaryota</taxon>
        <taxon>Fungi</taxon>
        <taxon>Dikarya</taxon>
        <taxon>Basidiomycota</taxon>
        <taxon>Agaricomycotina</taxon>
        <taxon>Agaricomycetes</taxon>
        <taxon>Agaricomycetidae</taxon>
        <taxon>Agaricales</taxon>
        <taxon>Schizophyllaceae</taxon>
        <taxon>Schizophyllum</taxon>
    </lineage>
</organism>
<dbReference type="EMBL" id="GL377309">
    <property type="protein sequence ID" value="EFI94873.1"/>
    <property type="molecule type" value="Genomic_DNA"/>
</dbReference>
<dbReference type="KEGG" id="scm:SCHCO_02634531"/>
<name>D8QC50_SCHCM</name>
<dbReference type="InParanoid" id="D8QC50"/>
<feature type="domain" description="Fe-containing alcohol dehydrogenase-like C-terminal" evidence="3">
    <location>
        <begin position="184"/>
        <end position="360"/>
    </location>
</feature>
<dbReference type="PROSITE" id="PS00060">
    <property type="entry name" value="ADH_IRON_2"/>
    <property type="match status" value="1"/>
</dbReference>
<dbReference type="InterPro" id="IPR001670">
    <property type="entry name" value="ADH_Fe/GldA"/>
</dbReference>
<evidence type="ECO:0000313" key="4">
    <source>
        <dbReference type="EMBL" id="EFI94873.1"/>
    </source>
</evidence>
<dbReference type="Proteomes" id="UP000007431">
    <property type="component" value="Unassembled WGS sequence"/>
</dbReference>
<dbReference type="Gene3D" id="1.20.1090.10">
    <property type="entry name" value="Dehydroquinate synthase-like - alpha domain"/>
    <property type="match status" value="1"/>
</dbReference>
<dbReference type="PANTHER" id="PTHR11496:SF97">
    <property type="entry name" value="ALCOHOL DEHYDROGENASE IRON-TYPE_GLYCEROL DEHYDROGENASE GLDA DOMAIN-CONTAINING PROTEIN"/>
    <property type="match status" value="1"/>
</dbReference>
<dbReference type="STRING" id="578458.D8QC50"/>
<keyword evidence="1" id="KW-0560">Oxidoreductase</keyword>
<gene>
    <name evidence="4" type="ORF">SCHCODRAFT_69593</name>
</gene>
<dbReference type="GeneID" id="9591196"/>
<dbReference type="AlphaFoldDB" id="D8QC50"/>
<dbReference type="InterPro" id="IPR056798">
    <property type="entry name" value="ADH_Fe_C"/>
</dbReference>
<protein>
    <submittedName>
        <fullName evidence="4">Uncharacterized protein</fullName>
    </submittedName>
</protein>
<dbReference type="Gene3D" id="3.40.50.1970">
    <property type="match status" value="1"/>
</dbReference>
<dbReference type="eggNOG" id="KOG3857">
    <property type="taxonomic scope" value="Eukaryota"/>
</dbReference>
<dbReference type="OrthoDB" id="3360544at2759"/>
<sequence>MATLSGFYGWTDTLKGVYYGPGVIQAALPKLLSTLSGTKALIVTGKTLYHKTDVVKTVESILRANNAYGATFYDIGEHSPIAGIRAGVSAFRDSGCDIIVSVGGGSPIDASKAILYYIQPERGGPMPLQIAVPTTLSAAEYTVGAGFTDEKGNKTGVMSPELAPAGIILDAELTLATPERLWLSTGMRALDHAVENLYRQVTPIPLKALAYAAIADLFEYLPKSKADPGSVEVRQKLQIASWMSLWPLRQDAGQFAPLGLSHGLGHKLGATYGIPHGITSCLTLASVVALQAEIGSEDDKQSLSKALFYIQEPSSGDLKRDVLTLASRIHGLVESLGLASSLEGYKVPKEDFTKIAAQTVGSNGPLHAKVLGLLNDIYVPGFKVGA</sequence>
<dbReference type="InterPro" id="IPR018211">
    <property type="entry name" value="ADH_Fe_CS"/>
</dbReference>
<dbReference type="GO" id="GO:0046872">
    <property type="term" value="F:metal ion binding"/>
    <property type="evidence" value="ECO:0007669"/>
    <property type="project" value="InterPro"/>
</dbReference>
<evidence type="ECO:0000259" key="2">
    <source>
        <dbReference type="Pfam" id="PF00465"/>
    </source>
</evidence>
<evidence type="ECO:0000313" key="5">
    <source>
        <dbReference type="Proteomes" id="UP000007431"/>
    </source>
</evidence>
<keyword evidence="5" id="KW-1185">Reference proteome</keyword>
<dbReference type="SUPFAM" id="SSF56796">
    <property type="entry name" value="Dehydroquinate synthase-like"/>
    <property type="match status" value="1"/>
</dbReference>
<dbReference type="GO" id="GO:0005739">
    <property type="term" value="C:mitochondrion"/>
    <property type="evidence" value="ECO:0007669"/>
    <property type="project" value="TreeGrafter"/>
</dbReference>
<dbReference type="Pfam" id="PF00465">
    <property type="entry name" value="Fe-ADH"/>
    <property type="match status" value="1"/>
</dbReference>
<dbReference type="InterPro" id="IPR039697">
    <property type="entry name" value="Alcohol_dehydrogenase_Fe"/>
</dbReference>
<dbReference type="RefSeq" id="XP_003029776.1">
    <property type="nucleotide sequence ID" value="XM_003029730.1"/>
</dbReference>